<reference evidence="2 4" key="1">
    <citation type="journal article" date="2017" name="Nature">
        <title>The sunflower genome provides insights into oil metabolism, flowering and Asterid evolution.</title>
        <authorList>
            <person name="Badouin H."/>
            <person name="Gouzy J."/>
            <person name="Grassa C.J."/>
            <person name="Murat F."/>
            <person name="Staton S.E."/>
            <person name="Cottret L."/>
            <person name="Lelandais-Briere C."/>
            <person name="Owens G.L."/>
            <person name="Carrere S."/>
            <person name="Mayjonade B."/>
            <person name="Legrand L."/>
            <person name="Gill N."/>
            <person name="Kane N.C."/>
            <person name="Bowers J.E."/>
            <person name="Hubner S."/>
            <person name="Bellec A."/>
            <person name="Berard A."/>
            <person name="Berges H."/>
            <person name="Blanchet N."/>
            <person name="Boniface M.C."/>
            <person name="Brunel D."/>
            <person name="Catrice O."/>
            <person name="Chaidir N."/>
            <person name="Claudel C."/>
            <person name="Donnadieu C."/>
            <person name="Faraut T."/>
            <person name="Fievet G."/>
            <person name="Helmstetter N."/>
            <person name="King M."/>
            <person name="Knapp S.J."/>
            <person name="Lai Z."/>
            <person name="Le Paslier M.C."/>
            <person name="Lippi Y."/>
            <person name="Lorenzon L."/>
            <person name="Mandel J.R."/>
            <person name="Marage G."/>
            <person name="Marchand G."/>
            <person name="Marquand E."/>
            <person name="Bret-Mestries E."/>
            <person name="Morien E."/>
            <person name="Nambeesan S."/>
            <person name="Nguyen T."/>
            <person name="Pegot-Espagnet P."/>
            <person name="Pouilly N."/>
            <person name="Raftis F."/>
            <person name="Sallet E."/>
            <person name="Schiex T."/>
            <person name="Thomas J."/>
            <person name="Vandecasteele C."/>
            <person name="Vares D."/>
            <person name="Vear F."/>
            <person name="Vautrin S."/>
            <person name="Crespi M."/>
            <person name="Mangin B."/>
            <person name="Burke J.M."/>
            <person name="Salse J."/>
            <person name="Munos S."/>
            <person name="Vincourt P."/>
            <person name="Rieseberg L.H."/>
            <person name="Langlade N.B."/>
        </authorList>
    </citation>
    <scope>NUCLEOTIDE SEQUENCE [LARGE SCALE GENOMIC DNA]</scope>
    <source>
        <strain evidence="4">cv. SF193</strain>
        <tissue evidence="2">Leaves</tissue>
    </source>
</reference>
<sequence>MTSDFLLSIGGIFGFVIVLRIEQPDCSYFSLSGFVRYVNSLMYLCVGIRQLKRTWKSL</sequence>
<name>A0A251SK96_HELAN</name>
<keyword evidence="1" id="KW-0812">Transmembrane</keyword>
<keyword evidence="1" id="KW-0472">Membrane</keyword>
<gene>
    <name evidence="3" type="ORF">HannXRQ_Chr14g0454571</name>
    <name evidence="2" type="ORF">HanXRQr2_Chr14g0659121</name>
</gene>
<dbReference type="Gramene" id="mRNA:HanXRQr2_Chr14g0659121">
    <property type="protein sequence ID" value="CDS:HanXRQr2_Chr14g0659121.1"/>
    <property type="gene ID" value="HanXRQr2_Chr14g0659121"/>
</dbReference>
<dbReference type="EMBL" id="CM007903">
    <property type="protein sequence ID" value="OTF99259.1"/>
    <property type="molecule type" value="Genomic_DNA"/>
</dbReference>
<evidence type="ECO:0000313" key="4">
    <source>
        <dbReference type="Proteomes" id="UP000215914"/>
    </source>
</evidence>
<evidence type="ECO:0000313" key="3">
    <source>
        <dbReference type="EMBL" id="OTF99259.1"/>
    </source>
</evidence>
<keyword evidence="4" id="KW-1185">Reference proteome</keyword>
<dbReference type="InParanoid" id="A0A251SK96"/>
<proteinExistence type="predicted"/>
<feature type="transmembrane region" description="Helical" evidence="1">
    <location>
        <begin position="27"/>
        <end position="46"/>
    </location>
</feature>
<accession>A0A251SK96</accession>
<reference evidence="3" key="2">
    <citation type="submission" date="2017-02" db="EMBL/GenBank/DDBJ databases">
        <title>Sunflower complete genome.</title>
        <authorList>
            <person name="Langlade N."/>
            <person name="Munos S."/>
        </authorList>
    </citation>
    <scope>NUCLEOTIDE SEQUENCE [LARGE SCALE GENOMIC DNA]</scope>
    <source>
        <tissue evidence="3">Leaves</tissue>
    </source>
</reference>
<evidence type="ECO:0000256" key="1">
    <source>
        <dbReference type="SAM" id="Phobius"/>
    </source>
</evidence>
<feature type="transmembrane region" description="Helical" evidence="1">
    <location>
        <begin position="5"/>
        <end position="21"/>
    </location>
</feature>
<organism evidence="3 4">
    <name type="scientific">Helianthus annuus</name>
    <name type="common">Common sunflower</name>
    <dbReference type="NCBI Taxonomy" id="4232"/>
    <lineage>
        <taxon>Eukaryota</taxon>
        <taxon>Viridiplantae</taxon>
        <taxon>Streptophyta</taxon>
        <taxon>Embryophyta</taxon>
        <taxon>Tracheophyta</taxon>
        <taxon>Spermatophyta</taxon>
        <taxon>Magnoliopsida</taxon>
        <taxon>eudicotyledons</taxon>
        <taxon>Gunneridae</taxon>
        <taxon>Pentapetalae</taxon>
        <taxon>asterids</taxon>
        <taxon>campanulids</taxon>
        <taxon>Asterales</taxon>
        <taxon>Asteraceae</taxon>
        <taxon>Asteroideae</taxon>
        <taxon>Heliantheae alliance</taxon>
        <taxon>Heliantheae</taxon>
        <taxon>Helianthus</taxon>
    </lineage>
</organism>
<protein>
    <submittedName>
        <fullName evidence="3">Uncharacterized protein</fullName>
    </submittedName>
</protein>
<keyword evidence="1" id="KW-1133">Transmembrane helix</keyword>
<dbReference type="AlphaFoldDB" id="A0A251SK96"/>
<reference evidence="2" key="3">
    <citation type="submission" date="2020-06" db="EMBL/GenBank/DDBJ databases">
        <title>Helianthus annuus Genome sequencing and assembly Release 2.</title>
        <authorList>
            <person name="Gouzy J."/>
            <person name="Langlade N."/>
            <person name="Munos S."/>
        </authorList>
    </citation>
    <scope>NUCLEOTIDE SEQUENCE</scope>
    <source>
        <tissue evidence="2">Leaves</tissue>
    </source>
</reference>
<evidence type="ECO:0000313" key="2">
    <source>
        <dbReference type="EMBL" id="KAF5770412.1"/>
    </source>
</evidence>
<dbReference type="EMBL" id="MNCJ02000329">
    <property type="protein sequence ID" value="KAF5770412.1"/>
    <property type="molecule type" value="Genomic_DNA"/>
</dbReference>
<dbReference type="Proteomes" id="UP000215914">
    <property type="component" value="Chromosome 14"/>
</dbReference>